<keyword evidence="3" id="KW-0808">Transferase</keyword>
<dbReference type="Pfam" id="PF03781">
    <property type="entry name" value="FGE-sulfatase"/>
    <property type="match status" value="1"/>
</dbReference>
<dbReference type="InterPro" id="IPR051043">
    <property type="entry name" value="Sulfatase_Mod_Factor_Kinase"/>
</dbReference>
<name>A0A518K852_9BACT</name>
<reference evidence="3 4" key="1">
    <citation type="submission" date="2019-02" db="EMBL/GenBank/DDBJ databases">
        <title>Deep-cultivation of Planctomycetes and their phenomic and genomic characterization uncovers novel biology.</title>
        <authorList>
            <person name="Wiegand S."/>
            <person name="Jogler M."/>
            <person name="Boedeker C."/>
            <person name="Pinto D."/>
            <person name="Vollmers J."/>
            <person name="Rivas-Marin E."/>
            <person name="Kohn T."/>
            <person name="Peeters S.H."/>
            <person name="Heuer A."/>
            <person name="Rast P."/>
            <person name="Oberbeckmann S."/>
            <person name="Bunk B."/>
            <person name="Jeske O."/>
            <person name="Meyerdierks A."/>
            <person name="Storesund J.E."/>
            <person name="Kallscheuer N."/>
            <person name="Luecker S."/>
            <person name="Lage O.M."/>
            <person name="Pohl T."/>
            <person name="Merkel B.J."/>
            <person name="Hornburger P."/>
            <person name="Mueller R.-W."/>
            <person name="Bruemmer F."/>
            <person name="Labrenz M."/>
            <person name="Spormann A.M."/>
            <person name="Op den Camp H."/>
            <person name="Overmann J."/>
            <person name="Amann R."/>
            <person name="Jetten M.S.M."/>
            <person name="Mascher T."/>
            <person name="Medema M.H."/>
            <person name="Devos D.P."/>
            <person name="Kaster A.-K."/>
            <person name="Ovreas L."/>
            <person name="Rohde M."/>
            <person name="Galperin M.Y."/>
            <person name="Jogler C."/>
        </authorList>
    </citation>
    <scope>NUCLEOTIDE SEQUENCE [LARGE SCALE GENOMIC DNA]</scope>
    <source>
        <strain evidence="3 4">Spa11</strain>
    </source>
</reference>
<evidence type="ECO:0000256" key="1">
    <source>
        <dbReference type="SAM" id="MobiDB-lite"/>
    </source>
</evidence>
<dbReference type="GO" id="GO:0004674">
    <property type="term" value="F:protein serine/threonine kinase activity"/>
    <property type="evidence" value="ECO:0007669"/>
    <property type="project" value="UniProtKB-EC"/>
</dbReference>
<proteinExistence type="predicted"/>
<feature type="region of interest" description="Disordered" evidence="1">
    <location>
        <begin position="348"/>
        <end position="369"/>
    </location>
</feature>
<protein>
    <submittedName>
        <fullName evidence="3">Serine/threonine-protein kinase pkn1</fullName>
        <ecNumber evidence="3">2.7.11.1</ecNumber>
    </submittedName>
</protein>
<evidence type="ECO:0000259" key="2">
    <source>
        <dbReference type="Pfam" id="PF03781"/>
    </source>
</evidence>
<sequence length="369" mass="41546">MAVSTCYAQREGVLEARPDQGRYVELDGVFLVPYEATIPGSSVTFWMEPIPGGKTTVGDLETGETVTVELAPYWIGRTEVTWAEYRLYMDLCTVFEKFDDAGVRQVTDDNRVDAVTAPSKLYEASFTFGSGDEPDLPAVSMTQFAAKQYTKWLSLLSGDRYRLPSEAEWEHACRAGTTTAYSFGNDNDVIDEYAWTDNNADYETQAVAQKRPNPWGLYDMHGNASEWVLDAYSEAPYSDLNDEDGPSGEPPVAWPTKLFPRVLKGGSAFLATEEATSAARRASDDDTWQDYDPNRPKSPWWFANDDAQDVGFRFVRPYHTPSREQLNRYWDADLPRIQRVADIRIDDEGRGERGLVDPELPAAIEHHGR</sequence>
<evidence type="ECO:0000313" key="4">
    <source>
        <dbReference type="Proteomes" id="UP000316426"/>
    </source>
</evidence>
<accession>A0A518K852</accession>
<dbReference type="EC" id="2.7.11.1" evidence="3"/>
<dbReference type="InterPro" id="IPR042095">
    <property type="entry name" value="SUMF_sf"/>
</dbReference>
<dbReference type="PANTHER" id="PTHR23150:SF19">
    <property type="entry name" value="FORMYLGLYCINE-GENERATING ENZYME"/>
    <property type="match status" value="1"/>
</dbReference>
<dbReference type="InterPro" id="IPR005532">
    <property type="entry name" value="SUMF_dom"/>
</dbReference>
<dbReference type="InterPro" id="IPR016187">
    <property type="entry name" value="CTDL_fold"/>
</dbReference>
<dbReference type="Gene3D" id="3.90.1580.10">
    <property type="entry name" value="paralog of FGE (formylglycine-generating enzyme)"/>
    <property type="match status" value="1"/>
</dbReference>
<organism evidence="3 4">
    <name type="scientific">Botrimarina mediterranea</name>
    <dbReference type="NCBI Taxonomy" id="2528022"/>
    <lineage>
        <taxon>Bacteria</taxon>
        <taxon>Pseudomonadati</taxon>
        <taxon>Planctomycetota</taxon>
        <taxon>Planctomycetia</taxon>
        <taxon>Pirellulales</taxon>
        <taxon>Lacipirellulaceae</taxon>
        <taxon>Botrimarina</taxon>
    </lineage>
</organism>
<dbReference type="Proteomes" id="UP000316426">
    <property type="component" value="Chromosome"/>
</dbReference>
<dbReference type="EMBL" id="CP036349">
    <property type="protein sequence ID" value="QDV73978.1"/>
    <property type="molecule type" value="Genomic_DNA"/>
</dbReference>
<evidence type="ECO:0000313" key="3">
    <source>
        <dbReference type="EMBL" id="QDV73978.1"/>
    </source>
</evidence>
<dbReference type="PANTHER" id="PTHR23150">
    <property type="entry name" value="SULFATASE MODIFYING FACTOR 1, 2"/>
    <property type="match status" value="1"/>
</dbReference>
<dbReference type="AlphaFoldDB" id="A0A518K852"/>
<keyword evidence="4" id="KW-1185">Reference proteome</keyword>
<dbReference type="RefSeq" id="WP_145111900.1">
    <property type="nucleotide sequence ID" value="NZ_CP036349.1"/>
</dbReference>
<dbReference type="SUPFAM" id="SSF56436">
    <property type="entry name" value="C-type lectin-like"/>
    <property type="match status" value="1"/>
</dbReference>
<dbReference type="GO" id="GO:0120147">
    <property type="term" value="F:formylglycine-generating oxidase activity"/>
    <property type="evidence" value="ECO:0007669"/>
    <property type="project" value="TreeGrafter"/>
</dbReference>
<keyword evidence="3" id="KW-0418">Kinase</keyword>
<feature type="domain" description="Sulfatase-modifying factor enzyme-like" evidence="2">
    <location>
        <begin position="50"/>
        <end position="286"/>
    </location>
</feature>
<gene>
    <name evidence="3" type="primary">pkn1</name>
    <name evidence="3" type="ORF">Spa11_21770</name>
</gene>
<dbReference type="KEGG" id="bmei:Spa11_21770"/>